<protein>
    <submittedName>
        <fullName evidence="1">Uncharacterized protein</fullName>
    </submittedName>
</protein>
<proteinExistence type="predicted"/>
<sequence length="48" mass="5648">MFGRQAFAGLAHESGRLTLRRQLNTVYDLLIKYVPTVRRRAMLRRSLD</sequence>
<dbReference type="SUPFAM" id="SSF56935">
    <property type="entry name" value="Porins"/>
    <property type="match status" value="1"/>
</dbReference>
<reference evidence="1" key="1">
    <citation type="submission" date="2016-09" db="EMBL/GenBank/DDBJ databases">
        <authorList>
            <person name="Capua I."/>
            <person name="De Benedictis P."/>
            <person name="Joannis T."/>
            <person name="Lombin L.H."/>
            <person name="Cattoli G."/>
        </authorList>
    </citation>
    <scope>NUCLEOTIDE SEQUENCE</scope>
    <source>
        <strain evidence="1">B9</strain>
    </source>
</reference>
<dbReference type="AlphaFoldDB" id="A0A1K0JCR8"/>
<accession>A0A1K0JCR8</accession>
<gene>
    <name evidence="1" type="ORF">CNECB9_3480094</name>
</gene>
<dbReference type="EMBL" id="FMSH01000277">
    <property type="protein sequence ID" value="SCU76937.1"/>
    <property type="molecule type" value="Genomic_DNA"/>
</dbReference>
<organism evidence="1">
    <name type="scientific">Cupriavidus necator</name>
    <name type="common">Alcaligenes eutrophus</name>
    <name type="synonym">Ralstonia eutropha</name>
    <dbReference type="NCBI Taxonomy" id="106590"/>
    <lineage>
        <taxon>Bacteria</taxon>
        <taxon>Pseudomonadati</taxon>
        <taxon>Pseudomonadota</taxon>
        <taxon>Betaproteobacteria</taxon>
        <taxon>Burkholderiales</taxon>
        <taxon>Burkholderiaceae</taxon>
        <taxon>Cupriavidus</taxon>
    </lineage>
</organism>
<name>A0A1K0JCR8_CUPNE</name>
<dbReference type="RefSeq" id="WP_340526644.1">
    <property type="nucleotide sequence ID" value="NZ_FMSH01000277.1"/>
</dbReference>
<evidence type="ECO:0000313" key="1">
    <source>
        <dbReference type="EMBL" id="SCU76937.1"/>
    </source>
</evidence>